<feature type="compositionally biased region" description="Polar residues" evidence="2">
    <location>
        <begin position="313"/>
        <end position="322"/>
    </location>
</feature>
<feature type="non-terminal residue" evidence="6">
    <location>
        <position position="576"/>
    </location>
</feature>
<dbReference type="PROSITE" id="PS51290">
    <property type="entry name" value="CRIC"/>
    <property type="match status" value="1"/>
</dbReference>
<dbReference type="PANTHER" id="PTHR12844:SF42">
    <property type="entry name" value="CONNECTOR ENHANCER OF KSR PROTEIN CNK"/>
    <property type="match status" value="1"/>
</dbReference>
<evidence type="ECO:0000259" key="4">
    <source>
        <dbReference type="PROSITE" id="PS50106"/>
    </source>
</evidence>
<dbReference type="InterPro" id="IPR017874">
    <property type="entry name" value="CRIC_domain"/>
</dbReference>
<feature type="domain" description="PDZ" evidence="4">
    <location>
        <begin position="227"/>
        <end position="308"/>
    </location>
</feature>
<dbReference type="InterPro" id="IPR001478">
    <property type="entry name" value="PDZ"/>
</dbReference>
<dbReference type="EMBL" id="HACG01020181">
    <property type="protein sequence ID" value="CEK67046.1"/>
    <property type="molecule type" value="Transcribed_RNA"/>
</dbReference>
<evidence type="ECO:0000256" key="1">
    <source>
        <dbReference type="ARBA" id="ARBA00009498"/>
    </source>
</evidence>
<accession>A0A0B6ZGR2</accession>
<protein>
    <recommendedName>
        <fullName evidence="7">PDZ domain-containing protein</fullName>
    </recommendedName>
</protein>
<dbReference type="SMART" id="SM00228">
    <property type="entry name" value="PDZ"/>
    <property type="match status" value="1"/>
</dbReference>
<dbReference type="SUPFAM" id="SSF50156">
    <property type="entry name" value="PDZ domain-like"/>
    <property type="match status" value="1"/>
</dbReference>
<dbReference type="Pfam" id="PF00536">
    <property type="entry name" value="SAM_1"/>
    <property type="match status" value="1"/>
</dbReference>
<feature type="domain" description="SAM" evidence="3">
    <location>
        <begin position="17"/>
        <end position="82"/>
    </location>
</feature>
<evidence type="ECO:0000313" key="6">
    <source>
        <dbReference type="EMBL" id="CEK67046.1"/>
    </source>
</evidence>
<dbReference type="PROSITE" id="PS50105">
    <property type="entry name" value="SAM_DOMAIN"/>
    <property type="match status" value="1"/>
</dbReference>
<feature type="non-terminal residue" evidence="6">
    <location>
        <position position="1"/>
    </location>
</feature>
<dbReference type="InterPro" id="IPR013761">
    <property type="entry name" value="SAM/pointed_sf"/>
</dbReference>
<feature type="region of interest" description="Disordered" evidence="2">
    <location>
        <begin position="557"/>
        <end position="576"/>
    </location>
</feature>
<dbReference type="Pfam" id="PF10534">
    <property type="entry name" value="CRIC_ras_sig"/>
    <property type="match status" value="1"/>
</dbReference>
<dbReference type="InterPro" id="IPR036034">
    <property type="entry name" value="PDZ_sf"/>
</dbReference>
<dbReference type="CDD" id="cd06748">
    <property type="entry name" value="PDZ_CNK1_2_3-like"/>
    <property type="match status" value="1"/>
</dbReference>
<dbReference type="Gene3D" id="1.10.150.50">
    <property type="entry name" value="Transcription Factor, Ets-1"/>
    <property type="match status" value="1"/>
</dbReference>
<dbReference type="AlphaFoldDB" id="A0A0B6ZGR2"/>
<feature type="domain" description="CRIC" evidence="5">
    <location>
        <begin position="90"/>
        <end position="190"/>
    </location>
</feature>
<feature type="region of interest" description="Disordered" evidence="2">
    <location>
        <begin position="308"/>
        <end position="357"/>
    </location>
</feature>
<reference evidence="6" key="1">
    <citation type="submission" date="2014-12" db="EMBL/GenBank/DDBJ databases">
        <title>Insight into the proteome of Arion vulgaris.</title>
        <authorList>
            <person name="Aradska J."/>
            <person name="Bulat T."/>
            <person name="Smidak R."/>
            <person name="Sarate P."/>
            <person name="Gangsoo J."/>
            <person name="Sialana F."/>
            <person name="Bilban M."/>
            <person name="Lubec G."/>
        </authorList>
    </citation>
    <scope>NUCLEOTIDE SEQUENCE</scope>
    <source>
        <tissue evidence="6">Skin</tissue>
    </source>
</reference>
<dbReference type="FunFam" id="2.30.42.10:FF:000060">
    <property type="entry name" value="Connector enhancer of kinase suppressor of Ras 2"/>
    <property type="match status" value="1"/>
</dbReference>
<evidence type="ECO:0008006" key="7">
    <source>
        <dbReference type="Google" id="ProtNLM"/>
    </source>
</evidence>
<dbReference type="InterPro" id="IPR001660">
    <property type="entry name" value="SAM"/>
</dbReference>
<dbReference type="Pfam" id="PF00595">
    <property type="entry name" value="PDZ"/>
    <property type="match status" value="1"/>
</dbReference>
<dbReference type="InterPro" id="IPR051566">
    <property type="entry name" value="CNKSR"/>
</dbReference>
<evidence type="ECO:0000256" key="2">
    <source>
        <dbReference type="SAM" id="MobiDB-lite"/>
    </source>
</evidence>
<organism evidence="6">
    <name type="scientific">Arion vulgaris</name>
    <dbReference type="NCBI Taxonomy" id="1028688"/>
    <lineage>
        <taxon>Eukaryota</taxon>
        <taxon>Metazoa</taxon>
        <taxon>Spiralia</taxon>
        <taxon>Lophotrochozoa</taxon>
        <taxon>Mollusca</taxon>
        <taxon>Gastropoda</taxon>
        <taxon>Heterobranchia</taxon>
        <taxon>Euthyneura</taxon>
        <taxon>Panpulmonata</taxon>
        <taxon>Eupulmonata</taxon>
        <taxon>Stylommatophora</taxon>
        <taxon>Helicina</taxon>
        <taxon>Arionoidea</taxon>
        <taxon>Arionidae</taxon>
        <taxon>Arion</taxon>
    </lineage>
</organism>
<sequence>SNVYNMAYLSLIQFELWEETNVAEWLKGLDDSVQDYIPYFVQEGVDGRKLLMLTHSDLDKLGITKLGHQELILEGVDLLKSLRYTYESENLQHLALQLGCKARSLHNEILARNGENDPNRANVQSVRHHSQLSISVLSSVCDIMSTLKTLTSWLDRAPFETIHGITLLRNSLVKLGLELVTVAQKESGVMEVENAIVRNCQGMTEYCDELVLNMKESLVVQPAALEMATIRKKQGDELGMNIQSSYFGIHVIGCIKELSPADLCSKIDKGDEVLQVNNRTVLGWQLAKLVAALKEKPKEVTMLLKKRPRHTNPYGNLQNKRQMANRHVPPGATLPKSVKKRRSKDGDKPPRPTLQEYVTSSVPTGDIFITKESPEDIIDGNDTDNDVFRSGSESPQFTLPVIVDTKQRRATVSGGSPTFERPSLVVEDLDPVPIRPKSQAINMMEKAAAMATVRTTENSLQRKVFEVRERKRILSASEEINADKQTGPIQVLDNVSGSDQDIQLSEKINTDKQAGYSQVLDNVFASDNDIIQPEETSGHNQEVPRQTLDEISVSDISIIQPGEASEDKQTGPLQAV</sequence>
<dbReference type="SMART" id="SM00454">
    <property type="entry name" value="SAM"/>
    <property type="match status" value="1"/>
</dbReference>
<evidence type="ECO:0000259" key="3">
    <source>
        <dbReference type="PROSITE" id="PS50105"/>
    </source>
</evidence>
<gene>
    <name evidence="6" type="primary">ORF61130</name>
</gene>
<proteinExistence type="inferred from homology"/>
<dbReference type="SUPFAM" id="SSF47769">
    <property type="entry name" value="SAM/Pointed domain"/>
    <property type="match status" value="1"/>
</dbReference>
<dbReference type="Gene3D" id="2.30.42.10">
    <property type="match status" value="1"/>
</dbReference>
<dbReference type="PROSITE" id="PS50106">
    <property type="entry name" value="PDZ"/>
    <property type="match status" value="1"/>
</dbReference>
<dbReference type="PANTHER" id="PTHR12844">
    <property type="entry name" value="CONNECTOR ENCHANCER OF KINASE SUPPRESSOR OF RAS"/>
    <property type="match status" value="1"/>
</dbReference>
<name>A0A0B6ZGR2_9EUPU</name>
<comment type="similarity">
    <text evidence="1">Belongs to the CNKSR family.</text>
</comment>
<evidence type="ECO:0000259" key="5">
    <source>
        <dbReference type="PROSITE" id="PS51290"/>
    </source>
</evidence>